<proteinExistence type="predicted"/>
<feature type="transmembrane region" description="Helical" evidence="1">
    <location>
        <begin position="20"/>
        <end position="40"/>
    </location>
</feature>
<keyword evidence="1" id="KW-1133">Transmembrane helix</keyword>
<keyword evidence="3" id="KW-1185">Reference proteome</keyword>
<dbReference type="Proteomes" id="UP000031967">
    <property type="component" value="Unassembled WGS sequence"/>
</dbReference>
<evidence type="ECO:0000256" key="1">
    <source>
        <dbReference type="SAM" id="Phobius"/>
    </source>
</evidence>
<evidence type="ECO:0000313" key="3">
    <source>
        <dbReference type="Proteomes" id="UP000031967"/>
    </source>
</evidence>
<keyword evidence="1" id="KW-0472">Membrane</keyword>
<reference evidence="2 3" key="1">
    <citation type="submission" date="2014-12" db="EMBL/GenBank/DDBJ databases">
        <title>Draft genome sequence of Paenibacillus kamchatkensis strain B-2647.</title>
        <authorList>
            <person name="Karlyshev A.V."/>
            <person name="Kudryashova E.B."/>
        </authorList>
    </citation>
    <scope>NUCLEOTIDE SEQUENCE [LARGE SCALE GENOMIC DNA]</scope>
    <source>
        <strain evidence="2 3">VKM B-2647</strain>
    </source>
</reference>
<sequence>MKMITLQRKAATEGGRLFSVMNAIAWLVLGIGLLLCLINISEFTDQNLGLMIGIGCLIASVQIYVVGTVVHLLQNNAKQQ</sequence>
<organism evidence="2 3">
    <name type="scientific">Gordoniibacillus kamchatkensis</name>
    <dbReference type="NCBI Taxonomy" id="1590651"/>
    <lineage>
        <taxon>Bacteria</taxon>
        <taxon>Bacillati</taxon>
        <taxon>Bacillota</taxon>
        <taxon>Bacilli</taxon>
        <taxon>Bacillales</taxon>
        <taxon>Paenibacillaceae</taxon>
        <taxon>Gordoniibacillus</taxon>
    </lineage>
</organism>
<feature type="transmembrane region" description="Helical" evidence="1">
    <location>
        <begin position="52"/>
        <end position="73"/>
    </location>
</feature>
<evidence type="ECO:0000313" key="2">
    <source>
        <dbReference type="EMBL" id="KIL41439.1"/>
    </source>
</evidence>
<name>A0ABR5AKA1_9BACL</name>
<dbReference type="EMBL" id="JXAK01000009">
    <property type="protein sequence ID" value="KIL41439.1"/>
    <property type="molecule type" value="Genomic_DNA"/>
</dbReference>
<comment type="caution">
    <text evidence="2">The sequence shown here is derived from an EMBL/GenBank/DDBJ whole genome shotgun (WGS) entry which is preliminary data.</text>
</comment>
<accession>A0ABR5AKA1</accession>
<gene>
    <name evidence="2" type="ORF">SD70_07310</name>
</gene>
<protein>
    <submittedName>
        <fullName evidence="2">Uncharacterized protein</fullName>
    </submittedName>
</protein>
<keyword evidence="1" id="KW-0812">Transmembrane</keyword>
<dbReference type="RefSeq" id="WP_041046951.1">
    <property type="nucleotide sequence ID" value="NZ_JXAK01000009.1"/>
</dbReference>